<reference evidence="1 2" key="1">
    <citation type="journal article" date="2021" name="Elife">
        <title>Chloroplast acquisition without the gene transfer in kleptoplastic sea slugs, Plakobranchus ocellatus.</title>
        <authorList>
            <person name="Maeda T."/>
            <person name="Takahashi S."/>
            <person name="Yoshida T."/>
            <person name="Shimamura S."/>
            <person name="Takaki Y."/>
            <person name="Nagai Y."/>
            <person name="Toyoda A."/>
            <person name="Suzuki Y."/>
            <person name="Arimoto A."/>
            <person name="Ishii H."/>
            <person name="Satoh N."/>
            <person name="Nishiyama T."/>
            <person name="Hasebe M."/>
            <person name="Maruyama T."/>
            <person name="Minagawa J."/>
            <person name="Obokata J."/>
            <person name="Shigenobu S."/>
        </authorList>
    </citation>
    <scope>NUCLEOTIDE SEQUENCE [LARGE SCALE GENOMIC DNA]</scope>
</reference>
<protein>
    <submittedName>
        <fullName evidence="1">Uncharacterized protein</fullName>
    </submittedName>
</protein>
<name>A0AAV3ZUU1_9GAST</name>
<evidence type="ECO:0000313" key="2">
    <source>
        <dbReference type="Proteomes" id="UP000735302"/>
    </source>
</evidence>
<dbReference type="EMBL" id="BLXT01002912">
    <property type="protein sequence ID" value="GFN98924.1"/>
    <property type="molecule type" value="Genomic_DNA"/>
</dbReference>
<sequence>MLLDGSGTLPVSSSQGVLHCVFSDQTCGRRECSPSPPGDFDLPLYLLLVHLIPYQLPRWEAPVSRADVHRTQLKRKWVMAVGRDSFSRGEQQQFVET</sequence>
<accession>A0AAV3ZUU1</accession>
<evidence type="ECO:0000313" key="1">
    <source>
        <dbReference type="EMBL" id="GFN98924.1"/>
    </source>
</evidence>
<keyword evidence="2" id="KW-1185">Reference proteome</keyword>
<dbReference type="Proteomes" id="UP000735302">
    <property type="component" value="Unassembled WGS sequence"/>
</dbReference>
<dbReference type="AlphaFoldDB" id="A0AAV3ZUU1"/>
<organism evidence="1 2">
    <name type="scientific">Plakobranchus ocellatus</name>
    <dbReference type="NCBI Taxonomy" id="259542"/>
    <lineage>
        <taxon>Eukaryota</taxon>
        <taxon>Metazoa</taxon>
        <taxon>Spiralia</taxon>
        <taxon>Lophotrochozoa</taxon>
        <taxon>Mollusca</taxon>
        <taxon>Gastropoda</taxon>
        <taxon>Heterobranchia</taxon>
        <taxon>Euthyneura</taxon>
        <taxon>Panpulmonata</taxon>
        <taxon>Sacoglossa</taxon>
        <taxon>Placobranchoidea</taxon>
        <taxon>Plakobranchidae</taxon>
        <taxon>Plakobranchus</taxon>
    </lineage>
</organism>
<gene>
    <name evidence="1" type="ORF">PoB_002543000</name>
</gene>
<proteinExistence type="predicted"/>
<comment type="caution">
    <text evidence="1">The sequence shown here is derived from an EMBL/GenBank/DDBJ whole genome shotgun (WGS) entry which is preliminary data.</text>
</comment>